<name>C9R9K4_AMMDK</name>
<organism evidence="10 11">
    <name type="scientific">Ammonifex degensii (strain DSM 10501 / KC4)</name>
    <dbReference type="NCBI Taxonomy" id="429009"/>
    <lineage>
        <taxon>Bacteria</taxon>
        <taxon>Bacillati</taxon>
        <taxon>Bacillota</taxon>
        <taxon>Clostridia</taxon>
        <taxon>Thermoanaerobacterales</taxon>
        <taxon>Thermoanaerobacteraceae</taxon>
        <taxon>Ammonifex</taxon>
    </lineage>
</organism>
<evidence type="ECO:0000256" key="8">
    <source>
        <dbReference type="ARBA" id="ARBA00023014"/>
    </source>
</evidence>
<dbReference type="eggNOG" id="COG5013">
    <property type="taxonomic scope" value="Bacteria"/>
</dbReference>
<accession>C9R9K4</accession>
<dbReference type="Gene3D" id="3.40.50.12440">
    <property type="match status" value="4"/>
</dbReference>
<dbReference type="PANTHER" id="PTHR43742:SF6">
    <property type="entry name" value="OXIDOREDUCTASE YYAE-RELATED"/>
    <property type="match status" value="1"/>
</dbReference>
<dbReference type="InterPro" id="IPR006311">
    <property type="entry name" value="TAT_signal"/>
</dbReference>
<keyword evidence="6" id="KW-0560">Oxidoreductase</keyword>
<dbReference type="KEGG" id="adg:Adeg_1903"/>
<feature type="domain" description="4Fe-4S Mo/W bis-MGD-type" evidence="9">
    <location>
        <begin position="65"/>
        <end position="130"/>
    </location>
</feature>
<dbReference type="InterPro" id="IPR050612">
    <property type="entry name" value="Prok_Mopterin_Oxidored"/>
</dbReference>
<evidence type="ECO:0000313" key="11">
    <source>
        <dbReference type="Proteomes" id="UP000002620"/>
    </source>
</evidence>
<comment type="similarity">
    <text evidence="2">Belongs to the prokaryotic molybdopterin-containing oxidoreductase family.</text>
</comment>
<dbReference type="SUPFAM" id="SSF53706">
    <property type="entry name" value="Formate dehydrogenase/DMSO reductase, domains 1-3"/>
    <property type="match status" value="1"/>
</dbReference>
<keyword evidence="5" id="KW-0732">Signal</keyword>
<proteinExistence type="inferred from homology"/>
<evidence type="ECO:0000256" key="5">
    <source>
        <dbReference type="ARBA" id="ARBA00022729"/>
    </source>
</evidence>
<protein>
    <submittedName>
        <fullName evidence="10">Molybdopterin oxidoreductase</fullName>
    </submittedName>
</protein>
<evidence type="ECO:0000313" key="10">
    <source>
        <dbReference type="EMBL" id="ACX52983.1"/>
    </source>
</evidence>
<dbReference type="InterPro" id="IPR006655">
    <property type="entry name" value="Mopterin_OxRdtase_prok_CS"/>
</dbReference>
<dbReference type="InterPro" id="IPR006963">
    <property type="entry name" value="Mopterin_OxRdtase_4Fe-4S_dom"/>
</dbReference>
<dbReference type="PROSITE" id="PS51318">
    <property type="entry name" value="TAT"/>
    <property type="match status" value="1"/>
</dbReference>
<evidence type="ECO:0000256" key="4">
    <source>
        <dbReference type="ARBA" id="ARBA00022723"/>
    </source>
</evidence>
<keyword evidence="3" id="KW-0500">Molybdenum</keyword>
<evidence type="ECO:0000256" key="3">
    <source>
        <dbReference type="ARBA" id="ARBA00022505"/>
    </source>
</evidence>
<dbReference type="Pfam" id="PF00384">
    <property type="entry name" value="Molybdopterin"/>
    <property type="match status" value="1"/>
</dbReference>
<dbReference type="PROSITE" id="PS00490">
    <property type="entry name" value="MOLYBDOPTERIN_PROK_2"/>
    <property type="match status" value="1"/>
</dbReference>
<dbReference type="OrthoDB" id="219031at2"/>
<evidence type="ECO:0000256" key="2">
    <source>
        <dbReference type="ARBA" id="ARBA00010312"/>
    </source>
</evidence>
<dbReference type="EMBL" id="CP001785">
    <property type="protein sequence ID" value="ACX52983.1"/>
    <property type="molecule type" value="Genomic_DNA"/>
</dbReference>
<evidence type="ECO:0000256" key="7">
    <source>
        <dbReference type="ARBA" id="ARBA00023004"/>
    </source>
</evidence>
<dbReference type="Pfam" id="PF01568">
    <property type="entry name" value="Molydop_binding"/>
    <property type="match status" value="1"/>
</dbReference>
<comment type="cofactor">
    <cofactor evidence="1">
        <name>Mo-bis(molybdopterin guanine dinucleotide)</name>
        <dbReference type="ChEBI" id="CHEBI:60539"/>
    </cofactor>
</comment>
<dbReference type="SUPFAM" id="SSF50692">
    <property type="entry name" value="ADC-like"/>
    <property type="match status" value="1"/>
</dbReference>
<dbReference type="GO" id="GO:0046872">
    <property type="term" value="F:metal ion binding"/>
    <property type="evidence" value="ECO:0007669"/>
    <property type="project" value="UniProtKB-KW"/>
</dbReference>
<dbReference type="InterPro" id="IPR006657">
    <property type="entry name" value="MoPterin_dinucl-bd_dom"/>
</dbReference>
<keyword evidence="4" id="KW-0479">Metal-binding</keyword>
<reference evidence="10 11" key="1">
    <citation type="submission" date="2009-10" db="EMBL/GenBank/DDBJ databases">
        <title>Complete sequence of chromosome of Ammonifex degensii KC4.</title>
        <authorList>
            <consortium name="US DOE Joint Genome Institute"/>
            <person name="Kerfeld C."/>
            <person name="Goodner B."/>
            <person name="Huber H."/>
            <person name="Stetter K."/>
            <person name="Lucas S."/>
            <person name="Copeland A."/>
            <person name="Lapidus A."/>
            <person name="Glavina del Rio T."/>
            <person name="Dalin E."/>
            <person name="Tice H."/>
            <person name="Bruce D."/>
            <person name="Goodwin L."/>
            <person name="Pitluck S."/>
            <person name="Saunders E."/>
            <person name="Brettin T."/>
            <person name="Detter J.C."/>
            <person name="Han C."/>
            <person name="Larimer F."/>
            <person name="Land M."/>
            <person name="Hauser L."/>
            <person name="Kyrpides N."/>
            <person name="Ovchinnikova G."/>
            <person name="Richardson P."/>
        </authorList>
    </citation>
    <scope>NUCLEOTIDE SEQUENCE [LARGE SCALE GENOMIC DNA]</scope>
    <source>
        <strain evidence="11">DSM 10501 / KC4</strain>
    </source>
</reference>
<keyword evidence="11" id="KW-1185">Reference proteome</keyword>
<evidence type="ECO:0000259" key="9">
    <source>
        <dbReference type="PROSITE" id="PS51669"/>
    </source>
</evidence>
<keyword evidence="7" id="KW-0408">Iron</keyword>
<dbReference type="AlphaFoldDB" id="C9R9K4"/>
<dbReference type="GO" id="GO:0016491">
    <property type="term" value="F:oxidoreductase activity"/>
    <property type="evidence" value="ECO:0007669"/>
    <property type="project" value="UniProtKB-KW"/>
</dbReference>
<dbReference type="GO" id="GO:0051536">
    <property type="term" value="F:iron-sulfur cluster binding"/>
    <property type="evidence" value="ECO:0007669"/>
    <property type="project" value="UniProtKB-KW"/>
</dbReference>
<dbReference type="HOGENOM" id="CLU_000422_13_3_9"/>
<sequence length="1027" mass="116430">MGEEKEKRTRLSRREFLKLGLSGLVGAAGYGLIKALGEGAYVHEHLRPAIDARGEDFYRGFFTYDSVIRTTCAGNCTQACGWRAYVRGGVLIKTEPAADYDRFDPVAKKAYLPRGCMRGASYPRYIYGPMRVKTPLIRVGPRGSGQFRRASWDEALEYIAERLLKIIREDGAEAIALFCPIPSYNYVSAAGGYRLGNLLGATGPLSFYDWYCDLPAGEPQTWGVQTEECEEWDWLNARLIIVWGANPAESRIAAAHFLTEAKYRGTKIIAILTDYNGSAKLADIAVSPKPGTDAALALGIARELIARGWYNEDYVVTFTDLPFLVRQDTGQFLRESDLREGGSPYKLYVWDKLQEKPVLAPGTLGDDRDTLDWQTVGITPALEFAGEVLLRDGQKVSVKTVWTMLREILDRDYTLEKVTAITGIHPEVVALIARELHERHPAMIIEGGGCNHWYHNDLNNRAMILLMALTGNVGVNGGGFHQYTGQYRVWLKGLPQYIKLAESKACNTTLFVWTHFDKQLWRLGMTWEEICHAIETGQLKKLPDGSPVGADPNQPFAYRQYLLLKALAKGWMPVFPAPPKRPRGIFIWRGNFVNNAKGGYRVLEWFKDEKKLDLVVAIDFRMSTSALFADVVLPAATWYEKFDLETTPLHPYLQVQQPCIRPPFEAKHDFEIFRLLAKKIQDKARAMRAMGVWEGQWYDATRKVYRDYTQIYDLFIDRAGKEHPFFAGQGEGALDTPEKVAHFILRHSPIIFPDPQRYREKREAFAPELRKLIEAYLENKDADAYAAGLLKLAKEGPIPFPALQPDRPHNPFRENVVRKLPWPAGGKYAPELTISKYPCVIPVKAGKTLTGRQQFYLDHSYFIALGEALPVYKPPEVDTFKGKPAPLKLNTPHGRWRTHSTFSDNDILLYLQRFEATVLINPLDAKERGITDGDVVEVINDYGRLICRAKLVPGIRRGEVRIDHAWEWYQYRDGYFNILTPVRPNPTTAVRYPEADGAPDYHLKFGWNLWGVCGNECDTSVEVRKVK</sequence>
<dbReference type="InterPro" id="IPR006656">
    <property type="entry name" value="Mopterin_OxRdtase"/>
</dbReference>
<dbReference type="InterPro" id="IPR009010">
    <property type="entry name" value="Asp_de-COase-like_dom_sf"/>
</dbReference>
<dbReference type="PANTHER" id="PTHR43742">
    <property type="entry name" value="TRIMETHYLAMINE-N-OXIDE REDUCTASE"/>
    <property type="match status" value="1"/>
</dbReference>
<evidence type="ECO:0000256" key="1">
    <source>
        <dbReference type="ARBA" id="ARBA00001942"/>
    </source>
</evidence>
<dbReference type="SMART" id="SM00926">
    <property type="entry name" value="Molybdop_Fe4S4"/>
    <property type="match status" value="1"/>
</dbReference>
<dbReference type="GO" id="GO:0043546">
    <property type="term" value="F:molybdopterin cofactor binding"/>
    <property type="evidence" value="ECO:0007669"/>
    <property type="project" value="InterPro"/>
</dbReference>
<keyword evidence="8" id="KW-0411">Iron-sulfur</keyword>
<gene>
    <name evidence="10" type="ordered locus">Adeg_1903</name>
</gene>
<dbReference type="STRING" id="429009.Adeg_1903"/>
<dbReference type="Proteomes" id="UP000002620">
    <property type="component" value="Chromosome"/>
</dbReference>
<evidence type="ECO:0000256" key="6">
    <source>
        <dbReference type="ARBA" id="ARBA00023002"/>
    </source>
</evidence>
<dbReference type="PROSITE" id="PS51669">
    <property type="entry name" value="4FE4S_MOW_BIS_MGD"/>
    <property type="match status" value="1"/>
</dbReference>